<reference evidence="2" key="1">
    <citation type="journal article" date="2021" name="Nat. Commun.">
        <title>Genetic determinants of endophytism in the Arabidopsis root mycobiome.</title>
        <authorList>
            <person name="Mesny F."/>
            <person name="Miyauchi S."/>
            <person name="Thiergart T."/>
            <person name="Pickel B."/>
            <person name="Atanasova L."/>
            <person name="Karlsson M."/>
            <person name="Huettel B."/>
            <person name="Barry K.W."/>
            <person name="Haridas S."/>
            <person name="Chen C."/>
            <person name="Bauer D."/>
            <person name="Andreopoulos W."/>
            <person name="Pangilinan J."/>
            <person name="LaButti K."/>
            <person name="Riley R."/>
            <person name="Lipzen A."/>
            <person name="Clum A."/>
            <person name="Drula E."/>
            <person name="Henrissat B."/>
            <person name="Kohler A."/>
            <person name="Grigoriev I.V."/>
            <person name="Martin F.M."/>
            <person name="Hacquard S."/>
        </authorList>
    </citation>
    <scope>NUCLEOTIDE SEQUENCE</scope>
    <source>
        <strain evidence="2">MPI-CAGE-AT-0147</strain>
    </source>
</reference>
<evidence type="ECO:0000313" key="2">
    <source>
        <dbReference type="EMBL" id="KAH7136580.1"/>
    </source>
</evidence>
<organism evidence="2 3">
    <name type="scientific">Dactylonectria macrodidyma</name>
    <dbReference type="NCBI Taxonomy" id="307937"/>
    <lineage>
        <taxon>Eukaryota</taxon>
        <taxon>Fungi</taxon>
        <taxon>Dikarya</taxon>
        <taxon>Ascomycota</taxon>
        <taxon>Pezizomycotina</taxon>
        <taxon>Sordariomycetes</taxon>
        <taxon>Hypocreomycetidae</taxon>
        <taxon>Hypocreales</taxon>
        <taxon>Nectriaceae</taxon>
        <taxon>Dactylonectria</taxon>
    </lineage>
</organism>
<sequence>MGSQQRDAGRSETPPEWTVLFEPKASSESEANAPSEGSQPSQQKHSQVPQEATRDVKSRTPLPPLAAPTRPPHTGWEGSSVNMAKCDFCDLRNRNNLQKCVECQLSICKGCFDSGILDDDSRHFLDGDSVDWDGPNKPKRGGKTGRARARAGARGRGGVRARGRGGRPKKTVASRAAAVEAAAEAAEAALAAATATAAADTSPSTTITSHDEIMGDAYHVPGQETQVGPVPGYPPISRRLQPPPRNAYTLPPIRDLDRQADPLHNHLAPLQPKREYLQVAPPEPKREYPQLAPLEPLIPRLARQLEADALASHSDVPAWPLDQCLSHEVARAWTRRGAPNSLLREVSNGPDHTGDVFRHLLGATYHAAILLRLERQNAARQWTSDMEAYLCREGLMRPVRAEYNARV</sequence>
<dbReference type="OrthoDB" id="5104964at2759"/>
<feature type="region of interest" description="Disordered" evidence="1">
    <location>
        <begin position="126"/>
        <end position="170"/>
    </location>
</feature>
<dbReference type="Proteomes" id="UP000738349">
    <property type="component" value="Unassembled WGS sequence"/>
</dbReference>
<keyword evidence="3" id="KW-1185">Reference proteome</keyword>
<gene>
    <name evidence="2" type="ORF">EDB81DRAFT_858617</name>
</gene>
<comment type="caution">
    <text evidence="2">The sequence shown here is derived from an EMBL/GenBank/DDBJ whole genome shotgun (WGS) entry which is preliminary data.</text>
</comment>
<evidence type="ECO:0000256" key="1">
    <source>
        <dbReference type="SAM" id="MobiDB-lite"/>
    </source>
</evidence>
<feature type="compositionally biased region" description="Pro residues" evidence="1">
    <location>
        <begin position="61"/>
        <end position="71"/>
    </location>
</feature>
<accession>A0A9P9IZF9</accession>
<feature type="region of interest" description="Disordered" evidence="1">
    <location>
        <begin position="1"/>
        <end position="79"/>
    </location>
</feature>
<feature type="compositionally biased region" description="Low complexity" evidence="1">
    <location>
        <begin position="26"/>
        <end position="38"/>
    </location>
</feature>
<dbReference type="AlphaFoldDB" id="A0A9P9IZF9"/>
<protein>
    <submittedName>
        <fullName evidence="2">Uncharacterized protein</fullName>
    </submittedName>
</protein>
<name>A0A9P9IZF9_9HYPO</name>
<dbReference type="EMBL" id="JAGMUV010000013">
    <property type="protein sequence ID" value="KAH7136580.1"/>
    <property type="molecule type" value="Genomic_DNA"/>
</dbReference>
<feature type="compositionally biased region" description="Polar residues" evidence="1">
    <location>
        <begin position="39"/>
        <end position="50"/>
    </location>
</feature>
<proteinExistence type="predicted"/>
<evidence type="ECO:0000313" key="3">
    <source>
        <dbReference type="Proteomes" id="UP000738349"/>
    </source>
</evidence>
<feature type="compositionally biased region" description="Basic residues" evidence="1">
    <location>
        <begin position="137"/>
        <end position="170"/>
    </location>
</feature>